<dbReference type="EMBL" id="CP064760">
    <property type="protein sequence ID" value="QPE05483.1"/>
    <property type="molecule type" value="Genomic_DNA"/>
</dbReference>
<dbReference type="PROSITE" id="PS51257">
    <property type="entry name" value="PROKAR_LIPOPROTEIN"/>
    <property type="match status" value="1"/>
</dbReference>
<feature type="domain" description="DUF305" evidence="2">
    <location>
        <begin position="56"/>
        <end position="113"/>
    </location>
</feature>
<dbReference type="InterPro" id="IPR005183">
    <property type="entry name" value="DUF305_CopM-like"/>
</dbReference>
<sequence length="124" mass="13173">MRFRTLALTAGALIAALVLAGCASTNNSIPSKYYGPGNRSNAPLAHTGKASVSSADEVFVMTMIRHHKHAIQMADPILANDGIGGQVVTLTEQIEAAQDPEIQTMKGWLEELGIQYDGLLSGHE</sequence>
<dbReference type="Proteomes" id="UP000594480">
    <property type="component" value="Chromosome"/>
</dbReference>
<keyword evidence="1" id="KW-0732">Signal</keyword>
<reference evidence="3 4" key="1">
    <citation type="submission" date="2020-11" db="EMBL/GenBank/DDBJ databases">
        <title>Amino acid is mineralized and recycled by bacteria in oceanic microbiome.</title>
        <authorList>
            <person name="Zheng L.Y."/>
        </authorList>
    </citation>
    <scope>NUCLEOTIDE SEQUENCE [LARGE SCALE GENOMIC DNA]</scope>
    <source>
        <strain evidence="3 4">A32-1</strain>
    </source>
</reference>
<evidence type="ECO:0000256" key="1">
    <source>
        <dbReference type="SAM" id="SignalP"/>
    </source>
</evidence>
<accession>A0A7S8MYZ2</accession>
<name>A0A7S8MYZ2_9MICO</name>
<feature type="signal peptide" evidence="1">
    <location>
        <begin position="1"/>
        <end position="20"/>
    </location>
</feature>
<evidence type="ECO:0000313" key="3">
    <source>
        <dbReference type="EMBL" id="QPE05483.1"/>
    </source>
</evidence>
<dbReference type="Pfam" id="PF03713">
    <property type="entry name" value="DUF305"/>
    <property type="match status" value="1"/>
</dbReference>
<protein>
    <submittedName>
        <fullName evidence="3">DUF305 domain-containing protein</fullName>
    </submittedName>
</protein>
<proteinExistence type="predicted"/>
<dbReference type="KEGG" id="msf:IT882_05515"/>
<gene>
    <name evidence="3" type="ORF">IT882_05515</name>
</gene>
<evidence type="ECO:0000313" key="4">
    <source>
        <dbReference type="Proteomes" id="UP000594480"/>
    </source>
</evidence>
<evidence type="ECO:0000259" key="2">
    <source>
        <dbReference type="Pfam" id="PF03713"/>
    </source>
</evidence>
<dbReference type="Gene3D" id="1.20.1260.10">
    <property type="match status" value="1"/>
</dbReference>
<dbReference type="InterPro" id="IPR012347">
    <property type="entry name" value="Ferritin-like"/>
</dbReference>
<feature type="chain" id="PRO_5038853378" evidence="1">
    <location>
        <begin position="21"/>
        <end position="124"/>
    </location>
</feature>
<keyword evidence="4" id="KW-1185">Reference proteome</keyword>
<organism evidence="3 4">
    <name type="scientific">Microbacterium schleiferi</name>
    <dbReference type="NCBI Taxonomy" id="69362"/>
    <lineage>
        <taxon>Bacteria</taxon>
        <taxon>Bacillati</taxon>
        <taxon>Actinomycetota</taxon>
        <taxon>Actinomycetes</taxon>
        <taxon>Micrococcales</taxon>
        <taxon>Microbacteriaceae</taxon>
        <taxon>Microbacterium</taxon>
    </lineage>
</organism>
<dbReference type="RefSeq" id="WP_195693500.1">
    <property type="nucleotide sequence ID" value="NZ_CP064760.1"/>
</dbReference>
<dbReference type="AlphaFoldDB" id="A0A7S8MYZ2"/>